<evidence type="ECO:0000313" key="4">
    <source>
        <dbReference type="Proteomes" id="UP000623067"/>
    </source>
</evidence>
<evidence type="ECO:0000259" key="2">
    <source>
        <dbReference type="Pfam" id="PF20720"/>
    </source>
</evidence>
<name>A0A916TFM1_9SPHN</name>
<evidence type="ECO:0000313" key="3">
    <source>
        <dbReference type="EMBL" id="GGB43054.1"/>
    </source>
</evidence>
<evidence type="ECO:0000256" key="1">
    <source>
        <dbReference type="SAM" id="MobiDB-lite"/>
    </source>
</evidence>
<feature type="domain" description="Novel STAND NTPase 3" evidence="2">
    <location>
        <begin position="275"/>
        <end position="421"/>
    </location>
</feature>
<dbReference type="Gene3D" id="3.40.50.300">
    <property type="entry name" value="P-loop containing nucleotide triphosphate hydrolases"/>
    <property type="match status" value="1"/>
</dbReference>
<protein>
    <recommendedName>
        <fullName evidence="2">Novel STAND NTPase 3 domain-containing protein</fullName>
    </recommendedName>
</protein>
<dbReference type="InterPro" id="IPR049050">
    <property type="entry name" value="nSTAND3"/>
</dbReference>
<dbReference type="AlphaFoldDB" id="A0A916TFM1"/>
<dbReference type="SUPFAM" id="SSF52540">
    <property type="entry name" value="P-loop containing nucleoside triphosphate hydrolases"/>
    <property type="match status" value="1"/>
</dbReference>
<keyword evidence="4" id="KW-1185">Reference proteome</keyword>
<dbReference type="Pfam" id="PF20720">
    <property type="entry name" value="nSTAND3"/>
    <property type="match status" value="1"/>
</dbReference>
<accession>A0A916TFM1</accession>
<dbReference type="RefSeq" id="WP_188661124.1">
    <property type="nucleotide sequence ID" value="NZ_BMIH01000007.1"/>
</dbReference>
<reference evidence="3" key="1">
    <citation type="journal article" date="2014" name="Int. J. Syst. Evol. Microbiol.">
        <title>Complete genome sequence of Corynebacterium casei LMG S-19264T (=DSM 44701T), isolated from a smear-ripened cheese.</title>
        <authorList>
            <consortium name="US DOE Joint Genome Institute (JGI-PGF)"/>
            <person name="Walter F."/>
            <person name="Albersmeier A."/>
            <person name="Kalinowski J."/>
            <person name="Ruckert C."/>
        </authorList>
    </citation>
    <scope>NUCLEOTIDE SEQUENCE</scope>
    <source>
        <strain evidence="3">CGMCC 1.15330</strain>
    </source>
</reference>
<reference evidence="3" key="2">
    <citation type="submission" date="2020-09" db="EMBL/GenBank/DDBJ databases">
        <authorList>
            <person name="Sun Q."/>
            <person name="Zhou Y."/>
        </authorList>
    </citation>
    <scope>NUCLEOTIDE SEQUENCE</scope>
    <source>
        <strain evidence="3">CGMCC 1.15330</strain>
    </source>
</reference>
<feature type="region of interest" description="Disordered" evidence="1">
    <location>
        <begin position="1"/>
        <end position="33"/>
    </location>
</feature>
<proteinExistence type="predicted"/>
<sequence length="423" mass="45796">MDEDGVGATGSTKGKRRTAANGGEPAARLRPKAGNPGYAGYEYQITVSVWVGLDLMLVKGAASQVSIEPRSDEDLEAAVADPDSGLLESTAAGDGFDLVLQAKTRSGAPWTAAAIADVLLGKGNDDASKGGKRSRPLAMLEADERRRYVFVTNEASGDALRAHEGDHLFDFAEPTDLPPHARDDFEPEARKALAQRVLLLTGLTEEVLLGRISTQLEQHGHIPQAKHAECVRDLRDLVRERIRGGHGGVWNRDELVAVLVAHGGSIAPRRDMDHYVRPASYEAIKRKLEREHAVVIAGPSGTGKTLTADILELELRSGVPAFEVVGEEHGPGPVRRSLSDGRSVLFHLRDPWGGNRLTPGADRWSSELPKLLELAGAGKKFLVTSRSDVLDSAGIQLTRALDPYIEWIRLEDYTPSQLAEIYV</sequence>
<gene>
    <name evidence="3" type="ORF">GCM10011380_35680</name>
</gene>
<dbReference type="Proteomes" id="UP000623067">
    <property type="component" value="Unassembled WGS sequence"/>
</dbReference>
<comment type="caution">
    <text evidence="3">The sequence shown here is derived from an EMBL/GenBank/DDBJ whole genome shotgun (WGS) entry which is preliminary data.</text>
</comment>
<organism evidence="3 4">
    <name type="scientific">Sphingomonas metalli</name>
    <dbReference type="NCBI Taxonomy" id="1779358"/>
    <lineage>
        <taxon>Bacteria</taxon>
        <taxon>Pseudomonadati</taxon>
        <taxon>Pseudomonadota</taxon>
        <taxon>Alphaproteobacteria</taxon>
        <taxon>Sphingomonadales</taxon>
        <taxon>Sphingomonadaceae</taxon>
        <taxon>Sphingomonas</taxon>
    </lineage>
</organism>
<dbReference type="InterPro" id="IPR027417">
    <property type="entry name" value="P-loop_NTPase"/>
</dbReference>
<dbReference type="EMBL" id="BMIH01000007">
    <property type="protein sequence ID" value="GGB43054.1"/>
    <property type="molecule type" value="Genomic_DNA"/>
</dbReference>